<dbReference type="KEGG" id="ure:UREG_06631"/>
<dbReference type="InterPro" id="IPR018839">
    <property type="entry name" value="Tscrpt-silencing_Clr2_C"/>
</dbReference>
<evidence type="ECO:0000313" key="3">
    <source>
        <dbReference type="EMBL" id="EEP81766.1"/>
    </source>
</evidence>
<dbReference type="InParanoid" id="C4JVN9"/>
<feature type="domain" description="Cryptic loci regulator 2 C-terminal" evidence="2">
    <location>
        <begin position="279"/>
        <end position="414"/>
    </location>
</feature>
<keyword evidence="4" id="KW-1185">Reference proteome</keyword>
<dbReference type="GeneID" id="8444038"/>
<name>C4JVN9_UNCRE</name>
<dbReference type="GO" id="GO:0031934">
    <property type="term" value="C:mating-type region heterochromatin"/>
    <property type="evidence" value="ECO:0007669"/>
    <property type="project" value="TreeGrafter"/>
</dbReference>
<feature type="region of interest" description="Disordered" evidence="1">
    <location>
        <begin position="36"/>
        <end position="65"/>
    </location>
</feature>
<dbReference type="PANTHER" id="PTHR38046">
    <property type="entry name" value="CRYPTIC LOCI REGULATOR 2"/>
    <property type="match status" value="1"/>
</dbReference>
<evidence type="ECO:0000259" key="2">
    <source>
        <dbReference type="Pfam" id="PF10383"/>
    </source>
</evidence>
<protein>
    <recommendedName>
        <fullName evidence="2">Cryptic loci regulator 2 C-terminal domain-containing protein</fullName>
    </recommendedName>
</protein>
<dbReference type="Pfam" id="PF10383">
    <property type="entry name" value="Clr2"/>
    <property type="match status" value="1"/>
</dbReference>
<gene>
    <name evidence="3" type="ORF">UREG_06631</name>
</gene>
<dbReference type="RefSeq" id="XP_002583664.1">
    <property type="nucleotide sequence ID" value="XM_002583618.1"/>
</dbReference>
<organism evidence="3 4">
    <name type="scientific">Uncinocarpus reesii (strain UAMH 1704)</name>
    <dbReference type="NCBI Taxonomy" id="336963"/>
    <lineage>
        <taxon>Eukaryota</taxon>
        <taxon>Fungi</taxon>
        <taxon>Dikarya</taxon>
        <taxon>Ascomycota</taxon>
        <taxon>Pezizomycotina</taxon>
        <taxon>Eurotiomycetes</taxon>
        <taxon>Eurotiomycetidae</taxon>
        <taxon>Onygenales</taxon>
        <taxon>Onygenaceae</taxon>
        <taxon>Uncinocarpus</taxon>
    </lineage>
</organism>
<reference evidence="4" key="1">
    <citation type="journal article" date="2009" name="Genome Res.">
        <title>Comparative genomic analyses of the human fungal pathogens Coccidioides and their relatives.</title>
        <authorList>
            <person name="Sharpton T.J."/>
            <person name="Stajich J.E."/>
            <person name="Rounsley S.D."/>
            <person name="Gardner M.J."/>
            <person name="Wortman J.R."/>
            <person name="Jordar V.S."/>
            <person name="Maiti R."/>
            <person name="Kodira C.D."/>
            <person name="Neafsey D.E."/>
            <person name="Zeng Q."/>
            <person name="Hung C.-Y."/>
            <person name="McMahan C."/>
            <person name="Muszewska A."/>
            <person name="Grynberg M."/>
            <person name="Mandel M.A."/>
            <person name="Kellner E.M."/>
            <person name="Barker B.M."/>
            <person name="Galgiani J.N."/>
            <person name="Orbach M.J."/>
            <person name="Kirkland T.N."/>
            <person name="Cole G.T."/>
            <person name="Henn M.R."/>
            <person name="Birren B.W."/>
            <person name="Taylor J.W."/>
        </authorList>
    </citation>
    <scope>NUCLEOTIDE SEQUENCE [LARGE SCALE GENOMIC DNA]</scope>
    <source>
        <strain evidence="4">UAMH 1704</strain>
    </source>
</reference>
<dbReference type="Proteomes" id="UP000002058">
    <property type="component" value="Unassembled WGS sequence"/>
</dbReference>
<dbReference type="OMA" id="AMTVMSS"/>
<dbReference type="STRING" id="336963.C4JVN9"/>
<accession>C4JVN9</accession>
<dbReference type="PANTHER" id="PTHR38046:SF1">
    <property type="entry name" value="CRYPTIC LOCI REGULATOR 2"/>
    <property type="match status" value="1"/>
</dbReference>
<dbReference type="GO" id="GO:0070824">
    <property type="term" value="C:SHREC complex"/>
    <property type="evidence" value="ECO:0007669"/>
    <property type="project" value="InterPro"/>
</dbReference>
<feature type="compositionally biased region" description="Polar residues" evidence="1">
    <location>
        <begin position="46"/>
        <end position="55"/>
    </location>
</feature>
<sequence length="533" mass="60958">MNGGTSPCLCDLCTLKEKQGQKEKTVDAPGMPRLIRGRKRGKGKQVASSTRQATTAKHGKRGHKNRAKYMAEDEEGNRDVFKELVYRLKIKKTLDEPVKEVDSMDWRAEREQLDEHLTRIRLQHSFIPRVGELVLWCPELQGEVQFDFDKDIFREVCPVTNKFLGVPKWRAGTVAQVPEEPVVLGDIYFDAEKSMAINMSGFRIETFPDPNSPNKDFSSQYKYVPLCHIRPFNMWDIILQNIPSEEFHPSISYALTIMPSFSMLDRYHFAGTWPNATIYSKGVYIGAELLVRGDAVRIFPEEWSSEDAFGSVTDVLVIEKIALELFDCDADLSSPGLCRAFAPRVQGRAFTISKDRAYRDPSSPNEEPKPMTRDEIIDAFETVSMGKYGPWYRLHLPEAIMELSINQIIGRCFESDYMDLMYGTLDFDLDLEGVISGREYGQKTDERIPPHREWFAGDYRLETLALETFNGIEVGKFDEARDLKMWRANLKIIDGTATAADIKEAKLTREKGRRRLEDIIGGKADSSKREWTE</sequence>
<dbReference type="InterPro" id="IPR038986">
    <property type="entry name" value="Clr2"/>
</dbReference>
<dbReference type="GO" id="GO:0030466">
    <property type="term" value="P:silent mating-type cassette heterochromatin formation"/>
    <property type="evidence" value="ECO:0007669"/>
    <property type="project" value="TreeGrafter"/>
</dbReference>
<dbReference type="eggNOG" id="ENOG502SWDM">
    <property type="taxonomic scope" value="Eukaryota"/>
</dbReference>
<dbReference type="OrthoDB" id="438224at2759"/>
<dbReference type="HOGENOM" id="CLU_012433_1_0_1"/>
<dbReference type="VEuPathDB" id="FungiDB:UREG_06631"/>
<evidence type="ECO:0000256" key="1">
    <source>
        <dbReference type="SAM" id="MobiDB-lite"/>
    </source>
</evidence>
<dbReference type="GO" id="GO:0033553">
    <property type="term" value="C:rDNA heterochromatin"/>
    <property type="evidence" value="ECO:0007669"/>
    <property type="project" value="TreeGrafter"/>
</dbReference>
<evidence type="ECO:0000313" key="4">
    <source>
        <dbReference type="Proteomes" id="UP000002058"/>
    </source>
</evidence>
<dbReference type="AlphaFoldDB" id="C4JVN9"/>
<dbReference type="EMBL" id="CH476618">
    <property type="protein sequence ID" value="EEP81766.1"/>
    <property type="molecule type" value="Genomic_DNA"/>
</dbReference>
<proteinExistence type="predicted"/>